<dbReference type="SUPFAM" id="SSF55729">
    <property type="entry name" value="Acyl-CoA N-acyltransferases (Nat)"/>
    <property type="match status" value="1"/>
</dbReference>
<dbReference type="RefSeq" id="WP_067402904.1">
    <property type="nucleotide sequence ID" value="NZ_LZEY01000023.1"/>
</dbReference>
<accession>A0A1B8HF85</accession>
<dbReference type="EMBL" id="LZEY01000023">
    <property type="protein sequence ID" value="OBU07735.1"/>
    <property type="molecule type" value="Genomic_DNA"/>
</dbReference>
<comment type="caution">
    <text evidence="1">The sequence shown here is derived from an EMBL/GenBank/DDBJ whole genome shotgun (WGS) entry which is preliminary data.</text>
</comment>
<dbReference type="OrthoDB" id="333393at2"/>
<dbReference type="AlphaFoldDB" id="A0A1B8HF85"/>
<keyword evidence="2" id="KW-1185">Reference proteome</keyword>
<reference evidence="2" key="1">
    <citation type="submission" date="2016-06" db="EMBL/GenBank/DDBJ databases">
        <authorList>
            <person name="Butler K."/>
        </authorList>
    </citation>
    <scope>NUCLEOTIDE SEQUENCE [LARGE SCALE GENOMIC DNA]</scope>
    <source>
        <strain evidence="2">GCSL-Mp20</strain>
    </source>
</reference>
<evidence type="ECO:0000313" key="2">
    <source>
        <dbReference type="Proteomes" id="UP000092377"/>
    </source>
</evidence>
<dbReference type="Proteomes" id="UP000092377">
    <property type="component" value="Unassembled WGS sequence"/>
</dbReference>
<evidence type="ECO:0008006" key="3">
    <source>
        <dbReference type="Google" id="ProtNLM"/>
    </source>
</evidence>
<proteinExistence type="predicted"/>
<gene>
    <name evidence="1" type="ORF">AYY18_05790</name>
</gene>
<evidence type="ECO:0000313" key="1">
    <source>
        <dbReference type="EMBL" id="OBU07735.1"/>
    </source>
</evidence>
<organism evidence="1 2">
    <name type="scientific">Morganella psychrotolerans</name>
    <dbReference type="NCBI Taxonomy" id="368603"/>
    <lineage>
        <taxon>Bacteria</taxon>
        <taxon>Pseudomonadati</taxon>
        <taxon>Pseudomonadota</taxon>
        <taxon>Gammaproteobacteria</taxon>
        <taxon>Enterobacterales</taxon>
        <taxon>Morganellaceae</taxon>
        <taxon>Morganella</taxon>
    </lineage>
</organism>
<dbReference type="InterPro" id="IPR016181">
    <property type="entry name" value="Acyl_CoA_acyltransferase"/>
</dbReference>
<protein>
    <recommendedName>
        <fullName evidence="3">GNAT family N-acetyltransferase</fullName>
    </recommendedName>
</protein>
<sequence>MTYRAYFQSVKSLSQAQRQKMASLYFAYYTGSDSKQFLSDLAHKQEVLFLMYGEEIVGFSTLQFYPFRGHRIVYSGDTIVHPSHWKQQTLHGAWLRRIALLREEYPDERVFWFLLVKGVRTYRYMSTLALTFYPHRDGNIKEPELAKLAADLAKDKFGVLYNPARGVVECPTAFGYLNRTMAVVSDAQRSKPDVAFFLHKNPHYVCGHELVCLCEITPDNIHPRFQSLFTRPDVEFSHG</sequence>
<name>A0A1B8HF85_9GAMM</name>